<sequence length="394" mass="42737">MEIFSAHAPSGEVTGIPIFVTTSMRGDIRNTHWTSLCASRIVIADTSYTDGKFTGGCMPASTSSSKIFHRSVDDALGPRNKRFFGDGYKRAEHNLRDITVTEDPGRSPRIDASVRVRYPSDWSRKGDKDQRPHLSTVDVLVIGAQLCEVLLVDAVGLTAQELSKAVLSRARIKAGTTPVEDDLEGFAASARLVSTSPAPGEVGRFVSTMDCRVGTLRMTCTVHHGRAAGARSLPVRHASGRMAFTDPHLRLFGTGFTTRQQFVEDVELDPASNRAIAAVRINEAVQAPAAGIEAGLRECASPIDAFVIGLQLGQILLYALDNVPRSRSNTLWMRETVLELDPARAALPALQGTTARLERSRQLTNSRGEVWRSADIVGEFHGIGLRCSVAHRLP</sequence>
<gene>
    <name evidence="1" type="ORF">ACFQ5X_38865</name>
</gene>
<reference evidence="2" key="1">
    <citation type="journal article" date="2019" name="Int. J. Syst. Evol. Microbiol.">
        <title>The Global Catalogue of Microorganisms (GCM) 10K type strain sequencing project: providing services to taxonomists for standard genome sequencing and annotation.</title>
        <authorList>
            <consortium name="The Broad Institute Genomics Platform"/>
            <consortium name="The Broad Institute Genome Sequencing Center for Infectious Disease"/>
            <person name="Wu L."/>
            <person name="Ma J."/>
        </authorList>
    </citation>
    <scope>NUCLEOTIDE SEQUENCE [LARGE SCALE GENOMIC DNA]</scope>
    <source>
        <strain evidence="2">CGMCC 4.7020</strain>
    </source>
</reference>
<dbReference type="Proteomes" id="UP001597058">
    <property type="component" value="Unassembled WGS sequence"/>
</dbReference>
<evidence type="ECO:0000313" key="1">
    <source>
        <dbReference type="EMBL" id="MFD1311751.1"/>
    </source>
</evidence>
<protein>
    <submittedName>
        <fullName evidence="1">AvrD family protein</fullName>
    </submittedName>
</protein>
<evidence type="ECO:0000313" key="2">
    <source>
        <dbReference type="Proteomes" id="UP001597058"/>
    </source>
</evidence>
<accession>A0ABW3XQ66</accession>
<proteinExistence type="predicted"/>
<organism evidence="1 2">
    <name type="scientific">Streptomyces kaempferi</name>
    <dbReference type="NCBI Taxonomy" id="333725"/>
    <lineage>
        <taxon>Bacteria</taxon>
        <taxon>Bacillati</taxon>
        <taxon>Actinomycetota</taxon>
        <taxon>Actinomycetes</taxon>
        <taxon>Kitasatosporales</taxon>
        <taxon>Streptomycetaceae</taxon>
        <taxon>Streptomyces</taxon>
    </lineage>
</organism>
<dbReference type="InterPro" id="IPR008799">
    <property type="entry name" value="Pseudomon_AvrD"/>
</dbReference>
<comment type="caution">
    <text evidence="1">The sequence shown here is derived from an EMBL/GenBank/DDBJ whole genome shotgun (WGS) entry which is preliminary data.</text>
</comment>
<dbReference type="Pfam" id="PF05655">
    <property type="entry name" value="AvrD"/>
    <property type="match status" value="1"/>
</dbReference>
<dbReference type="EMBL" id="JBHTMM010000089">
    <property type="protein sequence ID" value="MFD1311751.1"/>
    <property type="molecule type" value="Genomic_DNA"/>
</dbReference>
<name>A0ABW3XQ66_9ACTN</name>
<keyword evidence="2" id="KW-1185">Reference proteome</keyword>
<dbReference type="RefSeq" id="WP_381233822.1">
    <property type="nucleotide sequence ID" value="NZ_JBHSKH010000016.1"/>
</dbReference>